<dbReference type="GO" id="GO:0043328">
    <property type="term" value="P:protein transport to vacuole involved in ubiquitin-dependent protein catabolic process via the multivesicular body sorting pathway"/>
    <property type="evidence" value="ECO:0007669"/>
    <property type="project" value="InterPro"/>
</dbReference>
<dbReference type="FunFam" id="1.25.40.90:FF:000028">
    <property type="entry name" value="TOM1-like protein 2"/>
    <property type="match status" value="1"/>
</dbReference>
<keyword evidence="8" id="KW-0418">Kinase</keyword>
<dbReference type="Proteomes" id="UP000241394">
    <property type="component" value="Chromosome LG27"/>
</dbReference>
<dbReference type="OrthoDB" id="2018246at2759"/>
<evidence type="ECO:0000256" key="6">
    <source>
        <dbReference type="SAM" id="MobiDB-lite"/>
    </source>
</evidence>
<feature type="region of interest" description="Disordered" evidence="6">
    <location>
        <begin position="139"/>
        <end position="189"/>
    </location>
</feature>
<dbReference type="GO" id="GO:0005737">
    <property type="term" value="C:cytoplasm"/>
    <property type="evidence" value="ECO:0007669"/>
    <property type="project" value="UniProtKB-ARBA"/>
</dbReference>
<dbReference type="InterPro" id="IPR008942">
    <property type="entry name" value="ENTH_VHS"/>
</dbReference>
<dbReference type="GO" id="GO:0016301">
    <property type="term" value="F:kinase activity"/>
    <property type="evidence" value="ECO:0007669"/>
    <property type="project" value="UniProtKB-KW"/>
</dbReference>
<keyword evidence="4" id="KW-0653">Protein transport</keyword>
<dbReference type="InterPro" id="IPR002014">
    <property type="entry name" value="VHS_dom"/>
</dbReference>
<feature type="domain" description="VHS" evidence="7">
    <location>
        <begin position="9"/>
        <end position="138"/>
    </location>
</feature>
<protein>
    <submittedName>
        <fullName evidence="8">Hepatocyte growth factor-regulated tyrosine kinase</fullName>
    </submittedName>
</protein>
<evidence type="ECO:0000313" key="9">
    <source>
        <dbReference type="Proteomes" id="UP000241394"/>
    </source>
</evidence>
<dbReference type="InterPro" id="IPR044836">
    <property type="entry name" value="TOL_plant"/>
</dbReference>
<dbReference type="AlphaFoldDB" id="A0A2R6PAR9"/>
<evidence type="ECO:0000256" key="5">
    <source>
        <dbReference type="ARBA" id="ARBA00023136"/>
    </source>
</evidence>
<dbReference type="CDD" id="cd03561">
    <property type="entry name" value="VHS"/>
    <property type="match status" value="1"/>
</dbReference>
<reference evidence="9" key="2">
    <citation type="journal article" date="2018" name="BMC Genomics">
        <title>A manually annotated Actinidia chinensis var. chinensis (kiwifruit) genome highlights the challenges associated with draft genomes and gene prediction in plants.</title>
        <authorList>
            <person name="Pilkington S.M."/>
            <person name="Crowhurst R."/>
            <person name="Hilario E."/>
            <person name="Nardozza S."/>
            <person name="Fraser L."/>
            <person name="Peng Y."/>
            <person name="Gunaseelan K."/>
            <person name="Simpson R."/>
            <person name="Tahir J."/>
            <person name="Deroles S.C."/>
            <person name="Templeton K."/>
            <person name="Luo Z."/>
            <person name="Davy M."/>
            <person name="Cheng C."/>
            <person name="McNeilage M."/>
            <person name="Scaglione D."/>
            <person name="Liu Y."/>
            <person name="Zhang Q."/>
            <person name="Datson P."/>
            <person name="De Silva N."/>
            <person name="Gardiner S.E."/>
            <person name="Bassett H."/>
            <person name="Chagne D."/>
            <person name="McCallum J."/>
            <person name="Dzierzon H."/>
            <person name="Deng C."/>
            <person name="Wang Y.Y."/>
            <person name="Barron L."/>
            <person name="Manako K."/>
            <person name="Bowen J."/>
            <person name="Foster T.M."/>
            <person name="Erridge Z.A."/>
            <person name="Tiffin H."/>
            <person name="Waite C.N."/>
            <person name="Davies K.M."/>
            <person name="Grierson E.P."/>
            <person name="Laing W.A."/>
            <person name="Kirk R."/>
            <person name="Chen X."/>
            <person name="Wood M."/>
            <person name="Montefiori M."/>
            <person name="Brummell D.A."/>
            <person name="Schwinn K.E."/>
            <person name="Catanach A."/>
            <person name="Fullerton C."/>
            <person name="Li D."/>
            <person name="Meiyalaghan S."/>
            <person name="Nieuwenhuizen N."/>
            <person name="Read N."/>
            <person name="Prakash R."/>
            <person name="Hunter D."/>
            <person name="Zhang H."/>
            <person name="McKenzie M."/>
            <person name="Knabel M."/>
            <person name="Harris A."/>
            <person name="Allan A.C."/>
            <person name="Gleave A."/>
            <person name="Chen A."/>
            <person name="Janssen B.J."/>
            <person name="Plunkett B."/>
            <person name="Ampomah-Dwamena C."/>
            <person name="Voogd C."/>
            <person name="Leif D."/>
            <person name="Lafferty D."/>
            <person name="Souleyre E.J.F."/>
            <person name="Varkonyi-Gasic E."/>
            <person name="Gambi F."/>
            <person name="Hanley J."/>
            <person name="Yao J.L."/>
            <person name="Cheung J."/>
            <person name="David K.M."/>
            <person name="Warren B."/>
            <person name="Marsh K."/>
            <person name="Snowden K.C."/>
            <person name="Lin-Wang K."/>
            <person name="Brian L."/>
            <person name="Martinez-Sanchez M."/>
            <person name="Wang M."/>
            <person name="Ileperuma N."/>
            <person name="Macnee N."/>
            <person name="Campin R."/>
            <person name="McAtee P."/>
            <person name="Drummond R.S.M."/>
            <person name="Espley R.V."/>
            <person name="Ireland H.S."/>
            <person name="Wu R."/>
            <person name="Atkinson R.G."/>
            <person name="Karunairetnam S."/>
            <person name="Bulley S."/>
            <person name="Chunkath S."/>
            <person name="Hanley Z."/>
            <person name="Storey R."/>
            <person name="Thrimawithana A.H."/>
            <person name="Thomson S."/>
            <person name="David C."/>
            <person name="Testolin R."/>
            <person name="Huang H."/>
            <person name="Hellens R.P."/>
            <person name="Schaffer R.J."/>
        </authorList>
    </citation>
    <scope>NUCLEOTIDE SEQUENCE [LARGE SCALE GENOMIC DNA]</scope>
    <source>
        <strain evidence="9">cv. Red5</strain>
    </source>
</reference>
<keyword evidence="3" id="KW-0813">Transport</keyword>
<dbReference type="OMA" id="KLSEMDW"/>
<reference evidence="8 9" key="1">
    <citation type="submission" date="2017-07" db="EMBL/GenBank/DDBJ databases">
        <title>An improved, manually edited Actinidia chinensis var. chinensis (kiwifruit) genome highlights the challenges associated with draft genomes and gene prediction in plants.</title>
        <authorList>
            <person name="Pilkington S."/>
            <person name="Crowhurst R."/>
            <person name="Hilario E."/>
            <person name="Nardozza S."/>
            <person name="Fraser L."/>
            <person name="Peng Y."/>
            <person name="Gunaseelan K."/>
            <person name="Simpson R."/>
            <person name="Tahir J."/>
            <person name="Deroles S."/>
            <person name="Templeton K."/>
            <person name="Luo Z."/>
            <person name="Davy M."/>
            <person name="Cheng C."/>
            <person name="Mcneilage M."/>
            <person name="Scaglione D."/>
            <person name="Liu Y."/>
            <person name="Zhang Q."/>
            <person name="Datson P."/>
            <person name="De Silva N."/>
            <person name="Gardiner S."/>
            <person name="Bassett H."/>
            <person name="Chagne D."/>
            <person name="Mccallum J."/>
            <person name="Dzierzon H."/>
            <person name="Deng C."/>
            <person name="Wang Y.-Y."/>
            <person name="Barron N."/>
            <person name="Manako K."/>
            <person name="Bowen J."/>
            <person name="Foster T."/>
            <person name="Erridge Z."/>
            <person name="Tiffin H."/>
            <person name="Waite C."/>
            <person name="Davies K."/>
            <person name="Grierson E."/>
            <person name="Laing W."/>
            <person name="Kirk R."/>
            <person name="Chen X."/>
            <person name="Wood M."/>
            <person name="Montefiori M."/>
            <person name="Brummell D."/>
            <person name="Schwinn K."/>
            <person name="Catanach A."/>
            <person name="Fullerton C."/>
            <person name="Li D."/>
            <person name="Meiyalaghan S."/>
            <person name="Nieuwenhuizen N."/>
            <person name="Read N."/>
            <person name="Prakash R."/>
            <person name="Hunter D."/>
            <person name="Zhang H."/>
            <person name="Mckenzie M."/>
            <person name="Knabel M."/>
            <person name="Harris A."/>
            <person name="Allan A."/>
            <person name="Chen A."/>
            <person name="Janssen B."/>
            <person name="Plunkett B."/>
            <person name="Dwamena C."/>
            <person name="Voogd C."/>
            <person name="Leif D."/>
            <person name="Lafferty D."/>
            <person name="Souleyre E."/>
            <person name="Varkonyi-Gasic E."/>
            <person name="Gambi F."/>
            <person name="Hanley J."/>
            <person name="Yao J.-L."/>
            <person name="Cheung J."/>
            <person name="David K."/>
            <person name="Warren B."/>
            <person name="Marsh K."/>
            <person name="Snowden K."/>
            <person name="Lin-Wang K."/>
            <person name="Brian L."/>
            <person name="Martinez-Sanchez M."/>
            <person name="Wang M."/>
            <person name="Ileperuma N."/>
            <person name="Macnee N."/>
            <person name="Campin R."/>
            <person name="Mcatee P."/>
            <person name="Drummond R."/>
            <person name="Espley R."/>
            <person name="Ireland H."/>
            <person name="Wu R."/>
            <person name="Atkinson R."/>
            <person name="Karunairetnam S."/>
            <person name="Bulley S."/>
            <person name="Chunkath S."/>
            <person name="Hanley Z."/>
            <person name="Storey R."/>
            <person name="Thrimawithana A."/>
            <person name="Thomson S."/>
            <person name="David C."/>
            <person name="Testolin R."/>
        </authorList>
    </citation>
    <scope>NUCLEOTIDE SEQUENCE [LARGE SCALE GENOMIC DNA]</scope>
    <source>
        <strain evidence="9">cv. Red5</strain>
        <tissue evidence="8">Young leaf</tissue>
    </source>
</reference>
<dbReference type="SMART" id="SM00288">
    <property type="entry name" value="VHS"/>
    <property type="match status" value="1"/>
</dbReference>
<evidence type="ECO:0000259" key="7">
    <source>
        <dbReference type="PROSITE" id="PS50179"/>
    </source>
</evidence>
<evidence type="ECO:0000256" key="2">
    <source>
        <dbReference type="ARBA" id="ARBA00007708"/>
    </source>
</evidence>
<feature type="compositionally biased region" description="Basic and acidic residues" evidence="6">
    <location>
        <begin position="167"/>
        <end position="189"/>
    </location>
</feature>
<gene>
    <name evidence="8" type="ORF">CEY00_Acc31111</name>
</gene>
<dbReference type="FunCoup" id="A0A2R6PAR9">
    <property type="interactions" value="2957"/>
</dbReference>
<dbReference type="PROSITE" id="PS50179">
    <property type="entry name" value="VHS"/>
    <property type="match status" value="1"/>
</dbReference>
<keyword evidence="5" id="KW-0472">Membrane</keyword>
<proteinExistence type="inferred from homology"/>
<dbReference type="PANTHER" id="PTHR45898:SF3">
    <property type="entry name" value="TOM1-LIKE PROTEIN 5"/>
    <property type="match status" value="1"/>
</dbReference>
<comment type="similarity">
    <text evidence="2">Belongs to the TOM1 family.</text>
</comment>
<keyword evidence="8" id="KW-0808">Transferase</keyword>
<evidence type="ECO:0000313" key="8">
    <source>
        <dbReference type="EMBL" id="PSR88081.1"/>
    </source>
</evidence>
<name>A0A2R6PAR9_ACTCC</name>
<dbReference type="EMBL" id="NKQK01000027">
    <property type="protein sequence ID" value="PSR88081.1"/>
    <property type="molecule type" value="Genomic_DNA"/>
</dbReference>
<comment type="subcellular location">
    <subcellularLocation>
        <location evidence="1">Membrane</location>
        <topology evidence="1">Peripheral membrane protein</topology>
    </subcellularLocation>
</comment>
<dbReference type="GO" id="GO:0016020">
    <property type="term" value="C:membrane"/>
    <property type="evidence" value="ECO:0007669"/>
    <property type="project" value="UniProtKB-SubCell"/>
</dbReference>
<organism evidence="8 9">
    <name type="scientific">Actinidia chinensis var. chinensis</name>
    <name type="common">Chinese soft-hair kiwi</name>
    <dbReference type="NCBI Taxonomy" id="1590841"/>
    <lineage>
        <taxon>Eukaryota</taxon>
        <taxon>Viridiplantae</taxon>
        <taxon>Streptophyta</taxon>
        <taxon>Embryophyta</taxon>
        <taxon>Tracheophyta</taxon>
        <taxon>Spermatophyta</taxon>
        <taxon>Magnoliopsida</taxon>
        <taxon>eudicotyledons</taxon>
        <taxon>Gunneridae</taxon>
        <taxon>Pentapetalae</taxon>
        <taxon>asterids</taxon>
        <taxon>Ericales</taxon>
        <taxon>Actinidiaceae</taxon>
        <taxon>Actinidia</taxon>
    </lineage>
</organism>
<feature type="region of interest" description="Disordered" evidence="6">
    <location>
        <begin position="282"/>
        <end position="301"/>
    </location>
</feature>
<feature type="compositionally biased region" description="Low complexity" evidence="6">
    <location>
        <begin position="140"/>
        <end position="154"/>
    </location>
</feature>
<dbReference type="Pfam" id="PF00790">
    <property type="entry name" value="VHS"/>
    <property type="match status" value="1"/>
</dbReference>
<dbReference type="STRING" id="1590841.A0A2R6PAR9"/>
<keyword evidence="9" id="KW-1185">Reference proteome</keyword>
<dbReference type="Gene3D" id="1.25.40.90">
    <property type="match status" value="1"/>
</dbReference>
<dbReference type="InParanoid" id="A0A2R6PAR9"/>
<evidence type="ECO:0000256" key="1">
    <source>
        <dbReference type="ARBA" id="ARBA00004170"/>
    </source>
</evidence>
<sequence length="344" mass="38272">MAAELVNSATSEKLTEMDWTKNIQICELVARDQRQAKDVIKAIKKRLSSKNSNIQLFAVSLLEMLMNNIGDHVHRQVIDTGLLPILVKIVKKKSDSPVREKIFLLLDATQTSLGGASGKFPQYYSAYYDLVNAGVQFPQRPRAIPSSPPTSTASNNNVPGGEPSPSRPERPSDREEPRAVPESRDEKMVSRAIDLNEQLEKLLARHDALVSGRLTFSSNNLVQEEPEEEEAEQLFRRMRKGKACALPEDEERPIERPLGVLESPNSGDRMHRPLIRPLSVEPSQETNALRPAVSLPPPPAKHMEREKFFQENKLDGSSLSGHVRGLSLHIRNGSGSYSGSMDSD</sequence>
<comment type="caution">
    <text evidence="8">The sequence shown here is derived from an EMBL/GenBank/DDBJ whole genome shotgun (WGS) entry which is preliminary data.</text>
</comment>
<evidence type="ECO:0000256" key="3">
    <source>
        <dbReference type="ARBA" id="ARBA00022448"/>
    </source>
</evidence>
<dbReference type="PANTHER" id="PTHR45898">
    <property type="entry name" value="TOM1-LIKE PROTEIN"/>
    <property type="match status" value="1"/>
</dbReference>
<dbReference type="SUPFAM" id="SSF48464">
    <property type="entry name" value="ENTH/VHS domain"/>
    <property type="match status" value="1"/>
</dbReference>
<dbReference type="Gramene" id="PSR88081">
    <property type="protein sequence ID" value="PSR88081"/>
    <property type="gene ID" value="CEY00_Acc31111"/>
</dbReference>
<accession>A0A2R6PAR9</accession>
<dbReference type="GO" id="GO:0035091">
    <property type="term" value="F:phosphatidylinositol binding"/>
    <property type="evidence" value="ECO:0007669"/>
    <property type="project" value="InterPro"/>
</dbReference>
<dbReference type="GO" id="GO:0043130">
    <property type="term" value="F:ubiquitin binding"/>
    <property type="evidence" value="ECO:0007669"/>
    <property type="project" value="InterPro"/>
</dbReference>
<evidence type="ECO:0000256" key="4">
    <source>
        <dbReference type="ARBA" id="ARBA00022927"/>
    </source>
</evidence>